<dbReference type="InterPro" id="IPR052736">
    <property type="entry name" value="Stf3_sulfotransferase"/>
</dbReference>
<dbReference type="EMBL" id="CAJOBB010001466">
    <property type="protein sequence ID" value="CAF3861125.1"/>
    <property type="molecule type" value="Genomic_DNA"/>
</dbReference>
<comment type="caution">
    <text evidence="4">The sequence shown here is derived from an EMBL/GenBank/DDBJ whole genome shotgun (WGS) entry which is preliminary data.</text>
</comment>
<organism evidence="4 7">
    <name type="scientific">Adineta steineri</name>
    <dbReference type="NCBI Taxonomy" id="433720"/>
    <lineage>
        <taxon>Eukaryota</taxon>
        <taxon>Metazoa</taxon>
        <taxon>Spiralia</taxon>
        <taxon>Gnathifera</taxon>
        <taxon>Rotifera</taxon>
        <taxon>Eurotatoria</taxon>
        <taxon>Bdelloidea</taxon>
        <taxon>Adinetida</taxon>
        <taxon>Adinetidae</taxon>
        <taxon>Adineta</taxon>
    </lineage>
</organism>
<accession>A0A818SX40</accession>
<evidence type="ECO:0000313" key="2">
    <source>
        <dbReference type="EMBL" id="CAF1395585.1"/>
    </source>
</evidence>
<dbReference type="OrthoDB" id="9988765at2759"/>
<evidence type="ECO:0000313" key="1">
    <source>
        <dbReference type="EMBL" id="CAF1207130.1"/>
    </source>
</evidence>
<dbReference type="PANTHER" id="PTHR36451:SF1">
    <property type="entry name" value="OMEGA-HYDROXY-BETA-DIHYDROMENAQUINONE-9 SULFOTRANSFERASE STF3"/>
    <property type="match status" value="1"/>
</dbReference>
<dbReference type="InterPro" id="IPR027417">
    <property type="entry name" value="P-loop_NTPase"/>
</dbReference>
<dbReference type="Proteomes" id="UP000663881">
    <property type="component" value="Unassembled WGS sequence"/>
</dbReference>
<reference evidence="4" key="1">
    <citation type="submission" date="2021-02" db="EMBL/GenBank/DDBJ databases">
        <authorList>
            <person name="Nowell W R."/>
        </authorList>
    </citation>
    <scope>NUCLEOTIDE SEQUENCE</scope>
</reference>
<dbReference type="EMBL" id="CAJNON010001492">
    <property type="protein sequence ID" value="CAF1466618.1"/>
    <property type="molecule type" value="Genomic_DNA"/>
</dbReference>
<dbReference type="EMBL" id="CAJOAZ010000568">
    <property type="protein sequence ID" value="CAF3676021.1"/>
    <property type="molecule type" value="Genomic_DNA"/>
</dbReference>
<dbReference type="EMBL" id="CAJOAY010001933">
    <property type="protein sequence ID" value="CAF3903703.1"/>
    <property type="molecule type" value="Genomic_DNA"/>
</dbReference>
<evidence type="ECO:0000313" key="5">
    <source>
        <dbReference type="EMBL" id="CAF3861125.1"/>
    </source>
</evidence>
<dbReference type="Proteomes" id="UP000663844">
    <property type="component" value="Unassembled WGS sequence"/>
</dbReference>
<proteinExistence type="predicted"/>
<evidence type="ECO:0000313" key="4">
    <source>
        <dbReference type="EMBL" id="CAF3676021.1"/>
    </source>
</evidence>
<evidence type="ECO:0000313" key="7">
    <source>
        <dbReference type="Proteomes" id="UP000663844"/>
    </source>
</evidence>
<dbReference type="EMBL" id="CAJNOG010000376">
    <property type="protein sequence ID" value="CAF1207130.1"/>
    <property type="molecule type" value="Genomic_DNA"/>
</dbReference>
<dbReference type="Proteomes" id="UP000663860">
    <property type="component" value="Unassembled WGS sequence"/>
</dbReference>
<dbReference type="Proteomes" id="UP000663845">
    <property type="component" value="Unassembled WGS sequence"/>
</dbReference>
<sequence>MEQATQLSTSSEHKSNNDDSAVLLREPTLCENDLSEQAKKQFNIYSEIRRKYQSNIRNILGDNRLSPIGRHLFCVITDQSHKNCINVLNYVAAHPEVKTTAQCIRPPLVICGLPRSGTTLLYSLLACDPACRAPLFTDMFEPVPPLARSDTAGQMQRNTIAAEYSKMLNALGLADYEKEVNASHPFLAHAEDQFILAQAAYNWLHYLLLPGKNNELVEWYLNDANKDFAYEYHNIFLQMLNSVDAPQSHWLLKTPLHVITLNTLVRQYPTASLIMTHRKLDDVLPSCVRMAHAFTSAYFDNNRADITSNRNGVMELMLHAIDVCIRHMVEFRRTNSHTPIIDILYDDLIAQPIETVRRMYKQLGLTWSEDFELAMNAWLRENPQGKQGRHGYSLEQYGLNREIIEKRYEDYNNMFLITQS</sequence>
<evidence type="ECO:0000313" key="3">
    <source>
        <dbReference type="EMBL" id="CAF1466618.1"/>
    </source>
</evidence>
<dbReference type="Pfam" id="PF13469">
    <property type="entry name" value="Sulfotransfer_3"/>
    <property type="match status" value="1"/>
</dbReference>
<dbReference type="Proteomes" id="UP000663868">
    <property type="component" value="Unassembled WGS sequence"/>
</dbReference>
<protein>
    <recommendedName>
        <fullName evidence="8">Sulfotransferase</fullName>
    </recommendedName>
</protein>
<dbReference type="EMBL" id="CAJNOE010001164">
    <property type="protein sequence ID" value="CAF1395585.1"/>
    <property type="molecule type" value="Genomic_DNA"/>
</dbReference>
<dbReference type="AlphaFoldDB" id="A0A818SX40"/>
<name>A0A818SX40_9BILA</name>
<evidence type="ECO:0008006" key="8">
    <source>
        <dbReference type="Google" id="ProtNLM"/>
    </source>
</evidence>
<gene>
    <name evidence="2" type="ORF">IZO911_LOCUS39200</name>
    <name evidence="1" type="ORF">JYZ213_LOCUS27245</name>
    <name evidence="5" type="ORF">KXQ929_LOCUS20659</name>
    <name evidence="6" type="ORF">OKA104_LOCUS24328</name>
    <name evidence="4" type="ORF">OXD698_LOCUS10586</name>
    <name evidence="3" type="ORF">VCS650_LOCUS40355</name>
</gene>
<dbReference type="Proteomes" id="UP000663891">
    <property type="component" value="Unassembled WGS sequence"/>
</dbReference>
<dbReference type="PANTHER" id="PTHR36451">
    <property type="entry name" value="PAPS-DEPENDENT SULFOTRANSFERASE STF3"/>
    <property type="match status" value="1"/>
</dbReference>
<dbReference type="Gene3D" id="3.40.50.300">
    <property type="entry name" value="P-loop containing nucleotide triphosphate hydrolases"/>
    <property type="match status" value="1"/>
</dbReference>
<dbReference type="SUPFAM" id="SSF52540">
    <property type="entry name" value="P-loop containing nucleoside triphosphate hydrolases"/>
    <property type="match status" value="1"/>
</dbReference>
<evidence type="ECO:0000313" key="6">
    <source>
        <dbReference type="EMBL" id="CAF3903703.1"/>
    </source>
</evidence>